<reference evidence="2 3" key="1">
    <citation type="submission" date="2022-10" db="EMBL/GenBank/DDBJ databases">
        <title>Luteolibacter flavescens strain MCCC 1K03193, whole genome shotgun sequencing project.</title>
        <authorList>
            <person name="Zhao G."/>
            <person name="Shen L."/>
        </authorList>
    </citation>
    <scope>NUCLEOTIDE SEQUENCE [LARGE SCALE GENOMIC DNA]</scope>
    <source>
        <strain evidence="2 3">MCCC 1K03193</strain>
    </source>
</reference>
<protein>
    <submittedName>
        <fullName evidence="2">Uncharacterized protein</fullName>
    </submittedName>
</protein>
<dbReference type="RefSeq" id="WP_264499081.1">
    <property type="nucleotide sequence ID" value="NZ_JAPDDS010000001.1"/>
</dbReference>
<sequence length="118" mass="13234">MISLAVKIIYLIGFSLFVAIAMLVFFPMSDLSGHGVTAVEARAIRKELVSCGFYYHDWKFVRLLKGSKVTGIDLKVLEGRGVGVRSIFVRVSENGGSSVDYVFRPETQEWKRLGWSID</sequence>
<feature type="transmembrane region" description="Helical" evidence="1">
    <location>
        <begin position="6"/>
        <end position="26"/>
    </location>
</feature>
<keyword evidence="1" id="KW-0472">Membrane</keyword>
<dbReference type="Proteomes" id="UP001207930">
    <property type="component" value="Unassembled WGS sequence"/>
</dbReference>
<gene>
    <name evidence="2" type="ORF">OKA04_00155</name>
</gene>
<dbReference type="EMBL" id="JAPDDS010000001">
    <property type="protein sequence ID" value="MCW1883118.1"/>
    <property type="molecule type" value="Genomic_DNA"/>
</dbReference>
<keyword evidence="1" id="KW-0812">Transmembrane</keyword>
<evidence type="ECO:0000256" key="1">
    <source>
        <dbReference type="SAM" id="Phobius"/>
    </source>
</evidence>
<organism evidence="2 3">
    <name type="scientific">Luteolibacter flavescens</name>
    <dbReference type="NCBI Taxonomy" id="1859460"/>
    <lineage>
        <taxon>Bacteria</taxon>
        <taxon>Pseudomonadati</taxon>
        <taxon>Verrucomicrobiota</taxon>
        <taxon>Verrucomicrobiia</taxon>
        <taxon>Verrucomicrobiales</taxon>
        <taxon>Verrucomicrobiaceae</taxon>
        <taxon>Luteolibacter</taxon>
    </lineage>
</organism>
<accession>A0ABT3FHR8</accession>
<evidence type="ECO:0000313" key="2">
    <source>
        <dbReference type="EMBL" id="MCW1883118.1"/>
    </source>
</evidence>
<comment type="caution">
    <text evidence="2">The sequence shown here is derived from an EMBL/GenBank/DDBJ whole genome shotgun (WGS) entry which is preliminary data.</text>
</comment>
<evidence type="ECO:0000313" key="3">
    <source>
        <dbReference type="Proteomes" id="UP001207930"/>
    </source>
</evidence>
<name>A0ABT3FHR8_9BACT</name>
<keyword evidence="3" id="KW-1185">Reference proteome</keyword>
<proteinExistence type="predicted"/>
<keyword evidence="1" id="KW-1133">Transmembrane helix</keyword>